<accession>A0A1M6I578</accession>
<feature type="transmembrane region" description="Helical" evidence="7">
    <location>
        <begin position="724"/>
        <end position="753"/>
    </location>
</feature>
<protein>
    <submittedName>
        <fullName evidence="10">Putative ABC transport system permease protein</fullName>
    </submittedName>
</protein>
<evidence type="ECO:0000256" key="1">
    <source>
        <dbReference type="ARBA" id="ARBA00004651"/>
    </source>
</evidence>
<sequence>MWRHALSELRLHPGRYVATLLAIAISVGFISAISVFINSQQYAMQRSSALPLSTADLVITVGDSPPGEVQARVASVAGVEQVAPVAVAQFSYLSNGERTAQVSLYDVPEPWQRWAQVVEGRLPENPSEVGLSRAAAADLHAAVGDILTGEGSGTELTLVGITDDPRALFATTGYTMFPPEARYVSSLGVLLQPGASAEAARVAVEEQLSPFGPGMTVETGDQARAAALLDISDGFDFLKYLLQAFAAVALLVGAITIANTFTILAAQRRRQTGLLRAVGASPGQVMGRLMVEALLLGAVGSLAGLGLGTLVGWLGGFVTESNFFGLVLSPAELSLAWLAGVIATFVAAVVPSLQAARGKPLEALQTVPTAAQGRAASITRIVVCGVAMLAGAVLVVLSRTDGANAIWYAIPAGIFLTIGVLGGAPLYIAPLLRRAGRLFGWAGPTTRLALTNSARNPQRAASTATALMLAVGLIVTLQVALATSRSSAMESINESYPTDLAIQFADGVPAGFQAKIDQTPGVATSVEVQGKRVGSSGDTVERPAVVLSPREAYEALGIEPKATRVPADGEVIVASYGSALGGGATIELQGVDGPLTLVAKPSDEVSYYEAIVSPGTFAQLAGEAEPLSLWVKLTDRTDVTALNRVVRAVEAEPGAEVTDGGAMMASLFTQIVDVVLIVMTALLGVAVLIALVGVANTLSLSVIERQRESALLRALGMQRSGLRLMLLIEAVALVAVGTVIGLACGSFFGWLGVSSVLGMMPIEVATVFALDGWYTAGLVLACLAAAVLASVLPGRRAAGATPTETLAVE</sequence>
<dbReference type="RefSeq" id="WP_073188128.1">
    <property type="nucleotide sequence ID" value="NZ_FQZG01000037.1"/>
</dbReference>
<dbReference type="GO" id="GO:0022857">
    <property type="term" value="F:transmembrane transporter activity"/>
    <property type="evidence" value="ECO:0007669"/>
    <property type="project" value="TreeGrafter"/>
</dbReference>
<evidence type="ECO:0000259" key="9">
    <source>
        <dbReference type="Pfam" id="PF12704"/>
    </source>
</evidence>
<dbReference type="InterPro" id="IPR003838">
    <property type="entry name" value="ABC3_permease_C"/>
</dbReference>
<name>A0A1M6I578_9ACTN</name>
<dbReference type="Proteomes" id="UP000184512">
    <property type="component" value="Unassembled WGS sequence"/>
</dbReference>
<feature type="domain" description="MacB-like periplasmic core" evidence="9">
    <location>
        <begin position="18"/>
        <end position="206"/>
    </location>
</feature>
<dbReference type="AlphaFoldDB" id="A0A1M6I578"/>
<reference evidence="10 11" key="1">
    <citation type="submission" date="2016-11" db="EMBL/GenBank/DDBJ databases">
        <authorList>
            <person name="Jaros S."/>
            <person name="Januszkiewicz K."/>
            <person name="Wedrychowicz H."/>
        </authorList>
    </citation>
    <scope>NUCLEOTIDE SEQUENCE [LARGE SCALE GENOMIC DNA]</scope>
    <source>
        <strain evidence="10 11">DSM 12906</strain>
    </source>
</reference>
<evidence type="ECO:0000256" key="7">
    <source>
        <dbReference type="SAM" id="Phobius"/>
    </source>
</evidence>
<evidence type="ECO:0000256" key="2">
    <source>
        <dbReference type="ARBA" id="ARBA00022475"/>
    </source>
</evidence>
<evidence type="ECO:0000256" key="3">
    <source>
        <dbReference type="ARBA" id="ARBA00022692"/>
    </source>
</evidence>
<feature type="transmembrane region" description="Helical" evidence="7">
    <location>
        <begin position="335"/>
        <end position="356"/>
    </location>
</feature>
<dbReference type="GO" id="GO:0005886">
    <property type="term" value="C:plasma membrane"/>
    <property type="evidence" value="ECO:0007669"/>
    <property type="project" value="UniProtKB-SubCell"/>
</dbReference>
<feature type="transmembrane region" description="Helical" evidence="7">
    <location>
        <begin position="16"/>
        <end position="37"/>
    </location>
</feature>
<comment type="similarity">
    <text evidence="6">Belongs to the ABC-4 integral membrane protein family.</text>
</comment>
<evidence type="ECO:0000256" key="4">
    <source>
        <dbReference type="ARBA" id="ARBA00022989"/>
    </source>
</evidence>
<feature type="transmembrane region" description="Helical" evidence="7">
    <location>
        <begin position="377"/>
        <end position="399"/>
    </location>
</feature>
<feature type="transmembrane region" description="Helical" evidence="7">
    <location>
        <begin position="674"/>
        <end position="703"/>
    </location>
</feature>
<feature type="transmembrane region" description="Helical" evidence="7">
    <location>
        <begin position="460"/>
        <end position="481"/>
    </location>
</feature>
<proteinExistence type="inferred from homology"/>
<feature type="transmembrane region" description="Helical" evidence="7">
    <location>
        <begin position="240"/>
        <end position="266"/>
    </location>
</feature>
<gene>
    <name evidence="10" type="ORF">SAMN02745244_02175</name>
</gene>
<dbReference type="Pfam" id="PF02687">
    <property type="entry name" value="FtsX"/>
    <property type="match status" value="2"/>
</dbReference>
<feature type="transmembrane region" description="Helical" evidence="7">
    <location>
        <begin position="405"/>
        <end position="428"/>
    </location>
</feature>
<feature type="domain" description="ABC3 transporter permease C-terminal" evidence="8">
    <location>
        <begin position="682"/>
        <end position="801"/>
    </location>
</feature>
<evidence type="ECO:0000313" key="10">
    <source>
        <dbReference type="EMBL" id="SHJ29572.1"/>
    </source>
</evidence>
<dbReference type="PANTHER" id="PTHR30572:SF4">
    <property type="entry name" value="ABC TRANSPORTER PERMEASE YTRF"/>
    <property type="match status" value="1"/>
</dbReference>
<keyword evidence="11" id="KW-1185">Reference proteome</keyword>
<evidence type="ECO:0000256" key="5">
    <source>
        <dbReference type="ARBA" id="ARBA00023136"/>
    </source>
</evidence>
<keyword evidence="3 7" id="KW-0812">Transmembrane</keyword>
<evidence type="ECO:0000313" key="11">
    <source>
        <dbReference type="Proteomes" id="UP000184512"/>
    </source>
</evidence>
<keyword evidence="4 7" id="KW-1133">Transmembrane helix</keyword>
<organism evidence="10 11">
    <name type="scientific">Tessaracoccus bendigoensis DSM 12906</name>
    <dbReference type="NCBI Taxonomy" id="1123357"/>
    <lineage>
        <taxon>Bacteria</taxon>
        <taxon>Bacillati</taxon>
        <taxon>Actinomycetota</taxon>
        <taxon>Actinomycetes</taxon>
        <taxon>Propionibacteriales</taxon>
        <taxon>Propionibacteriaceae</taxon>
        <taxon>Tessaracoccus</taxon>
    </lineage>
</organism>
<keyword evidence="5 7" id="KW-0472">Membrane</keyword>
<feature type="transmembrane region" description="Helical" evidence="7">
    <location>
        <begin position="773"/>
        <end position="792"/>
    </location>
</feature>
<feature type="transmembrane region" description="Helical" evidence="7">
    <location>
        <begin position="293"/>
        <end position="315"/>
    </location>
</feature>
<dbReference type="Pfam" id="PF12704">
    <property type="entry name" value="MacB_PCD"/>
    <property type="match status" value="1"/>
</dbReference>
<dbReference type="EMBL" id="FQZG01000037">
    <property type="protein sequence ID" value="SHJ29572.1"/>
    <property type="molecule type" value="Genomic_DNA"/>
</dbReference>
<evidence type="ECO:0000256" key="6">
    <source>
        <dbReference type="ARBA" id="ARBA00038076"/>
    </source>
</evidence>
<comment type="subcellular location">
    <subcellularLocation>
        <location evidence="1">Cell membrane</location>
        <topology evidence="1">Multi-pass membrane protein</topology>
    </subcellularLocation>
</comment>
<dbReference type="STRING" id="1123357.SAMN02745244_02175"/>
<dbReference type="PANTHER" id="PTHR30572">
    <property type="entry name" value="MEMBRANE COMPONENT OF TRANSPORTER-RELATED"/>
    <property type="match status" value="1"/>
</dbReference>
<feature type="domain" description="ABC3 transporter permease C-terminal" evidence="8">
    <location>
        <begin position="245"/>
        <end position="359"/>
    </location>
</feature>
<dbReference type="InterPro" id="IPR050250">
    <property type="entry name" value="Macrolide_Exporter_MacB"/>
</dbReference>
<dbReference type="OrthoDB" id="9780560at2"/>
<keyword evidence="2" id="KW-1003">Cell membrane</keyword>
<evidence type="ECO:0000259" key="8">
    <source>
        <dbReference type="Pfam" id="PF02687"/>
    </source>
</evidence>
<dbReference type="InterPro" id="IPR025857">
    <property type="entry name" value="MacB_PCD"/>
</dbReference>